<accession>A0A397IFM2</accession>
<comment type="caution">
    <text evidence="1">The sequence shown here is derived from an EMBL/GenBank/DDBJ whole genome shotgun (WGS) entry which is preliminary data.</text>
</comment>
<evidence type="ECO:0008006" key="3">
    <source>
        <dbReference type="Google" id="ProtNLM"/>
    </source>
</evidence>
<evidence type="ECO:0000313" key="1">
    <source>
        <dbReference type="EMBL" id="RHZ74555.1"/>
    </source>
</evidence>
<gene>
    <name evidence="1" type="ORF">Glove_221g72</name>
</gene>
<dbReference type="Proteomes" id="UP000266861">
    <property type="component" value="Unassembled WGS sequence"/>
</dbReference>
<keyword evidence="2" id="KW-1185">Reference proteome</keyword>
<protein>
    <recommendedName>
        <fullName evidence="3">Transposase</fullName>
    </recommendedName>
</protein>
<reference evidence="1 2" key="1">
    <citation type="submission" date="2018-08" db="EMBL/GenBank/DDBJ databases">
        <title>Genome and evolution of the arbuscular mycorrhizal fungus Diversispora epigaea (formerly Glomus versiforme) and its bacterial endosymbionts.</title>
        <authorList>
            <person name="Sun X."/>
            <person name="Fei Z."/>
            <person name="Harrison M."/>
        </authorList>
    </citation>
    <scope>NUCLEOTIDE SEQUENCE [LARGE SCALE GENOMIC DNA]</scope>
    <source>
        <strain evidence="1 2">IT104</strain>
    </source>
</reference>
<sequence length="107" mass="12671">MINFKANSTVFLEKKTSVHVIGMIRRGQRRIRSKTARQHLINKAREHPWCQIVVCTEHKQNLWVLWLYSQKIGSKEFCCPQYKTKIDRDINGARNILLKYLTKKESA</sequence>
<dbReference type="EMBL" id="PQFF01000206">
    <property type="protein sequence ID" value="RHZ74555.1"/>
    <property type="molecule type" value="Genomic_DNA"/>
</dbReference>
<dbReference type="OrthoDB" id="2413960at2759"/>
<evidence type="ECO:0000313" key="2">
    <source>
        <dbReference type="Proteomes" id="UP000266861"/>
    </source>
</evidence>
<dbReference type="AlphaFoldDB" id="A0A397IFM2"/>
<organism evidence="1 2">
    <name type="scientific">Diversispora epigaea</name>
    <dbReference type="NCBI Taxonomy" id="1348612"/>
    <lineage>
        <taxon>Eukaryota</taxon>
        <taxon>Fungi</taxon>
        <taxon>Fungi incertae sedis</taxon>
        <taxon>Mucoromycota</taxon>
        <taxon>Glomeromycotina</taxon>
        <taxon>Glomeromycetes</taxon>
        <taxon>Diversisporales</taxon>
        <taxon>Diversisporaceae</taxon>
        <taxon>Diversispora</taxon>
    </lineage>
</organism>
<proteinExistence type="predicted"/>
<name>A0A397IFM2_9GLOM</name>